<name>A0A9N7YQE5_PLEPL</name>
<protein>
    <submittedName>
        <fullName evidence="1">Uncharacterized protein</fullName>
    </submittedName>
</protein>
<gene>
    <name evidence="1" type="ORF">PLEPLA_LOCUS28310</name>
</gene>
<proteinExistence type="predicted"/>
<dbReference type="Proteomes" id="UP001153269">
    <property type="component" value="Unassembled WGS sequence"/>
</dbReference>
<reference evidence="1" key="1">
    <citation type="submission" date="2020-03" db="EMBL/GenBank/DDBJ databases">
        <authorList>
            <person name="Weist P."/>
        </authorList>
    </citation>
    <scope>NUCLEOTIDE SEQUENCE</scope>
</reference>
<evidence type="ECO:0000313" key="2">
    <source>
        <dbReference type="Proteomes" id="UP001153269"/>
    </source>
</evidence>
<keyword evidence="2" id="KW-1185">Reference proteome</keyword>
<sequence length="135" mass="15859">DSKFGYWQSHGETLFQQYVMAEENDDNEALADHGHKRAVKYTEKSMEERMQHHIKARRGKLRLFTAKSNEMEQLMENNCNLEEVKSRLKVLKATHEDFKKCNSTVLLYCHQQEKSMTKDSGSILRQIGCRTSFKN</sequence>
<evidence type="ECO:0000313" key="1">
    <source>
        <dbReference type="EMBL" id="CAB1440544.1"/>
    </source>
</evidence>
<dbReference type="AlphaFoldDB" id="A0A9N7YQE5"/>
<comment type="caution">
    <text evidence="1">The sequence shown here is derived from an EMBL/GenBank/DDBJ whole genome shotgun (WGS) entry which is preliminary data.</text>
</comment>
<dbReference type="EMBL" id="CADEAL010002467">
    <property type="protein sequence ID" value="CAB1440544.1"/>
    <property type="molecule type" value="Genomic_DNA"/>
</dbReference>
<organism evidence="1 2">
    <name type="scientific">Pleuronectes platessa</name>
    <name type="common">European plaice</name>
    <dbReference type="NCBI Taxonomy" id="8262"/>
    <lineage>
        <taxon>Eukaryota</taxon>
        <taxon>Metazoa</taxon>
        <taxon>Chordata</taxon>
        <taxon>Craniata</taxon>
        <taxon>Vertebrata</taxon>
        <taxon>Euteleostomi</taxon>
        <taxon>Actinopterygii</taxon>
        <taxon>Neopterygii</taxon>
        <taxon>Teleostei</taxon>
        <taxon>Neoteleostei</taxon>
        <taxon>Acanthomorphata</taxon>
        <taxon>Carangaria</taxon>
        <taxon>Pleuronectiformes</taxon>
        <taxon>Pleuronectoidei</taxon>
        <taxon>Pleuronectidae</taxon>
        <taxon>Pleuronectes</taxon>
    </lineage>
</organism>
<accession>A0A9N7YQE5</accession>
<feature type="non-terminal residue" evidence="1">
    <location>
        <position position="1"/>
    </location>
</feature>